<gene>
    <name evidence="9" type="ORF">M091_1737</name>
</gene>
<evidence type="ECO:0000313" key="9">
    <source>
        <dbReference type="EMBL" id="KDS36065.1"/>
    </source>
</evidence>
<dbReference type="PANTHER" id="PTHR31297:SF41">
    <property type="entry name" value="ENDOGLUCANASE, PUTATIVE (AFU_ORTHOLOGUE AFUA_5G01830)-RELATED"/>
    <property type="match status" value="1"/>
</dbReference>
<keyword evidence="2 7" id="KW-0378">Hydrolase</keyword>
<protein>
    <submittedName>
        <fullName evidence="9">Endoglucanase</fullName>
    </submittedName>
</protein>
<dbReference type="Pfam" id="PF00150">
    <property type="entry name" value="Cellulase"/>
    <property type="match status" value="1"/>
</dbReference>
<evidence type="ECO:0000256" key="6">
    <source>
        <dbReference type="ARBA" id="ARBA00023326"/>
    </source>
</evidence>
<dbReference type="Proteomes" id="UP000027850">
    <property type="component" value="Unassembled WGS sequence"/>
</dbReference>
<keyword evidence="5 7" id="KW-0326">Glycosidase</keyword>
<organism evidence="9 10">
    <name type="scientific">Parabacteroides distasonis str. 3776 D15 i</name>
    <dbReference type="NCBI Taxonomy" id="1339342"/>
    <lineage>
        <taxon>Bacteria</taxon>
        <taxon>Pseudomonadati</taxon>
        <taxon>Bacteroidota</taxon>
        <taxon>Bacteroidia</taxon>
        <taxon>Bacteroidales</taxon>
        <taxon>Tannerellaceae</taxon>
        <taxon>Parabacteroides</taxon>
    </lineage>
</organism>
<dbReference type="EMBL" id="JNHK01000092">
    <property type="protein sequence ID" value="KDS36065.1"/>
    <property type="molecule type" value="Genomic_DNA"/>
</dbReference>
<evidence type="ECO:0000256" key="7">
    <source>
        <dbReference type="RuleBase" id="RU361153"/>
    </source>
</evidence>
<proteinExistence type="inferred from homology"/>
<keyword evidence="6" id="KW-0624">Polysaccharide degradation</keyword>
<evidence type="ECO:0000256" key="5">
    <source>
        <dbReference type="ARBA" id="ARBA00023295"/>
    </source>
</evidence>
<evidence type="ECO:0000256" key="4">
    <source>
        <dbReference type="ARBA" id="ARBA00023277"/>
    </source>
</evidence>
<name>A0AB34LCA2_PARDI</name>
<dbReference type="GO" id="GO:0005576">
    <property type="term" value="C:extracellular region"/>
    <property type="evidence" value="ECO:0007669"/>
    <property type="project" value="TreeGrafter"/>
</dbReference>
<reference evidence="9 10" key="1">
    <citation type="submission" date="2014-04" db="EMBL/GenBank/DDBJ databases">
        <authorList>
            <person name="Sears C."/>
            <person name="Carroll K."/>
            <person name="Sack B.R."/>
            <person name="Qadri F."/>
            <person name="Myers L.L."/>
            <person name="Chung G.-T."/>
            <person name="Escheverria P."/>
            <person name="Fraser C.M."/>
            <person name="Sadzewicz L."/>
            <person name="Shefchek K.A."/>
            <person name="Tallon L."/>
            <person name="Das S.P."/>
            <person name="Daugherty S."/>
            <person name="Mongodin E.F."/>
        </authorList>
    </citation>
    <scope>NUCLEOTIDE SEQUENCE [LARGE SCALE GENOMIC DNA]</scope>
    <source>
        <strain evidence="9 10">3776 D15 i</strain>
    </source>
</reference>
<dbReference type="GO" id="GO:0009986">
    <property type="term" value="C:cell surface"/>
    <property type="evidence" value="ECO:0007669"/>
    <property type="project" value="TreeGrafter"/>
</dbReference>
<dbReference type="AlphaFoldDB" id="A0AB34LCA2"/>
<dbReference type="SUPFAM" id="SSF51445">
    <property type="entry name" value="(Trans)glycosidases"/>
    <property type="match status" value="1"/>
</dbReference>
<dbReference type="GO" id="GO:0030245">
    <property type="term" value="P:cellulose catabolic process"/>
    <property type="evidence" value="ECO:0007669"/>
    <property type="project" value="UniProtKB-KW"/>
</dbReference>
<evidence type="ECO:0000256" key="3">
    <source>
        <dbReference type="ARBA" id="ARBA00023001"/>
    </source>
</evidence>
<dbReference type="InterPro" id="IPR017853">
    <property type="entry name" value="GH"/>
</dbReference>
<dbReference type="GO" id="GO:0008422">
    <property type="term" value="F:beta-glucosidase activity"/>
    <property type="evidence" value="ECO:0007669"/>
    <property type="project" value="TreeGrafter"/>
</dbReference>
<keyword evidence="4" id="KW-0119">Carbohydrate metabolism</keyword>
<dbReference type="InterPro" id="IPR001547">
    <property type="entry name" value="Glyco_hydro_5"/>
</dbReference>
<keyword evidence="3" id="KW-0136">Cellulose degradation</keyword>
<evidence type="ECO:0000256" key="1">
    <source>
        <dbReference type="ARBA" id="ARBA00005641"/>
    </source>
</evidence>
<evidence type="ECO:0000259" key="8">
    <source>
        <dbReference type="Pfam" id="PF00150"/>
    </source>
</evidence>
<dbReference type="InterPro" id="IPR050386">
    <property type="entry name" value="Glycosyl_hydrolase_5"/>
</dbReference>
<comment type="similarity">
    <text evidence="1 7">Belongs to the glycosyl hydrolase 5 (cellulase A) family.</text>
</comment>
<dbReference type="Gene3D" id="3.20.20.80">
    <property type="entry name" value="Glycosidases"/>
    <property type="match status" value="1"/>
</dbReference>
<comment type="caution">
    <text evidence="9">The sequence shown here is derived from an EMBL/GenBank/DDBJ whole genome shotgun (WGS) entry which is preliminary data.</text>
</comment>
<evidence type="ECO:0000313" key="10">
    <source>
        <dbReference type="Proteomes" id="UP000027850"/>
    </source>
</evidence>
<accession>A0AB34LCA2</accession>
<evidence type="ECO:0000256" key="2">
    <source>
        <dbReference type="ARBA" id="ARBA00022801"/>
    </source>
</evidence>
<sequence>MVTRRDFLKKTVASSLLATCGGSVLSLESCQMKSSDSLKSEDIDITADTAPLWKGFNLLNKFDPNFQTPFAERDFELIAELGFNFVRLPLSYWCWSSENDWFSVDEEILKEIDCAVDYAKQYGLHVNLNFHRVPGYCINNPDPRSNLFEDEEPLKACAFHWKTFAERYKGIANKTVSFNLINEAPAVEAAKYDKVVRTLIKAIRDVDSNRLIIVDGKDVGRIPLMTLADIPNIIQSGRGYDPMLISHFRAGWPGVKQLMEFPKEDLAWPMSVGNETYDIDYLRKSCVIPWKEWIVKGGKVHIGEMGCYNKTPHKVTMAWLEDLFTVFKEQGWGWSLWNLYGDFGILDSDREDVSYENFKGHKLDRKMLELLKRS</sequence>
<dbReference type="PANTHER" id="PTHR31297">
    <property type="entry name" value="GLUCAN ENDO-1,6-BETA-GLUCOSIDASE B"/>
    <property type="match status" value="1"/>
</dbReference>
<feature type="domain" description="Glycoside hydrolase family 5" evidence="8">
    <location>
        <begin position="70"/>
        <end position="339"/>
    </location>
</feature>